<dbReference type="GO" id="GO:0043952">
    <property type="term" value="P:protein transport by the Sec complex"/>
    <property type="evidence" value="ECO:0007669"/>
    <property type="project" value="UniProtKB-UniRule"/>
</dbReference>
<gene>
    <name evidence="9" type="primary">secF</name>
    <name evidence="12" type="ORF">CYJ25_03295</name>
</gene>
<dbReference type="InterPro" id="IPR005665">
    <property type="entry name" value="SecF_bac"/>
</dbReference>
<evidence type="ECO:0000256" key="6">
    <source>
        <dbReference type="ARBA" id="ARBA00022989"/>
    </source>
</evidence>
<comment type="similarity">
    <text evidence="9">Belongs to the SecD/SecF family. SecF subfamily.</text>
</comment>
<evidence type="ECO:0000256" key="4">
    <source>
        <dbReference type="ARBA" id="ARBA00022692"/>
    </source>
</evidence>
<dbReference type="Gene3D" id="1.20.1640.10">
    <property type="entry name" value="Multidrug efflux transporter AcrB transmembrane domain"/>
    <property type="match status" value="1"/>
</dbReference>
<dbReference type="InterPro" id="IPR022645">
    <property type="entry name" value="SecD/SecF_bac"/>
</dbReference>
<evidence type="ECO:0000313" key="12">
    <source>
        <dbReference type="EMBL" id="PKY66573.1"/>
    </source>
</evidence>
<evidence type="ECO:0000259" key="11">
    <source>
        <dbReference type="Pfam" id="PF02355"/>
    </source>
</evidence>
<dbReference type="NCBIfam" id="TIGR00966">
    <property type="entry name" value="transloc_SecF"/>
    <property type="match status" value="1"/>
</dbReference>
<dbReference type="GO" id="GO:0065002">
    <property type="term" value="P:intracellular protein transmembrane transport"/>
    <property type="evidence" value="ECO:0007669"/>
    <property type="project" value="UniProtKB-UniRule"/>
</dbReference>
<evidence type="ECO:0000256" key="8">
    <source>
        <dbReference type="ARBA" id="ARBA00023136"/>
    </source>
</evidence>
<reference evidence="12 13" key="1">
    <citation type="submission" date="2017-12" db="EMBL/GenBank/DDBJ databases">
        <title>Phylogenetic diversity of female urinary microbiome.</title>
        <authorList>
            <person name="Thomas-White K."/>
            <person name="Wolfe A.J."/>
        </authorList>
    </citation>
    <scope>NUCLEOTIDE SEQUENCE [LARGE SCALE GENOMIC DNA]</scope>
    <source>
        <strain evidence="12 13">UMB0250</strain>
    </source>
</reference>
<feature type="transmembrane region" description="Helical" evidence="9">
    <location>
        <begin position="194"/>
        <end position="215"/>
    </location>
</feature>
<keyword evidence="3 9" id="KW-1003">Cell membrane</keyword>
<keyword evidence="8 9" id="KW-0472">Membrane</keyword>
<dbReference type="SUPFAM" id="SSF82866">
    <property type="entry name" value="Multidrug efflux transporter AcrB transmembrane domain"/>
    <property type="match status" value="1"/>
</dbReference>
<dbReference type="OrthoDB" id="9774769at2"/>
<dbReference type="EMBL" id="PKKJ01000002">
    <property type="protein sequence ID" value="PKY66573.1"/>
    <property type="molecule type" value="Genomic_DNA"/>
</dbReference>
<dbReference type="NCBIfam" id="TIGR00916">
    <property type="entry name" value="2A0604s01"/>
    <property type="match status" value="1"/>
</dbReference>
<keyword evidence="4 9" id="KW-0812">Transmembrane</keyword>
<dbReference type="InterPro" id="IPR022813">
    <property type="entry name" value="SecD/SecF_arch_bac"/>
</dbReference>
<feature type="transmembrane region" description="Helical" evidence="9">
    <location>
        <begin position="26"/>
        <end position="47"/>
    </location>
</feature>
<dbReference type="GO" id="GO:0005886">
    <property type="term" value="C:plasma membrane"/>
    <property type="evidence" value="ECO:0007669"/>
    <property type="project" value="UniProtKB-SubCell"/>
</dbReference>
<keyword evidence="5 9" id="KW-0653">Protein transport</keyword>
<name>A0A2I1I638_9ACTO</name>
<keyword evidence="6 9" id="KW-1133">Transmembrane helix</keyword>
<comment type="subunit">
    <text evidence="9">Forms a complex with SecD. Part of the essential Sec protein translocation apparatus which comprises SecA, SecYEG and auxiliary proteins SecDF. Other proteins may also be involved.</text>
</comment>
<dbReference type="Pfam" id="PF02355">
    <property type="entry name" value="SecD_SecF_C"/>
    <property type="match status" value="1"/>
</dbReference>
<evidence type="ECO:0000256" key="5">
    <source>
        <dbReference type="ARBA" id="ARBA00022927"/>
    </source>
</evidence>
<feature type="transmembrane region" description="Helical" evidence="9">
    <location>
        <begin position="168"/>
        <end position="188"/>
    </location>
</feature>
<evidence type="ECO:0000256" key="9">
    <source>
        <dbReference type="HAMAP-Rule" id="MF_01464"/>
    </source>
</evidence>
<feature type="compositionally biased region" description="Basic and acidic residues" evidence="10">
    <location>
        <begin position="313"/>
        <end position="324"/>
    </location>
</feature>
<proteinExistence type="inferred from homology"/>
<comment type="function">
    <text evidence="9">Part of the Sec protein translocase complex. Interacts with the SecYEG preprotein conducting channel. SecDF uses the proton motive force (PMF) to complete protein translocation after the ATP-dependent function of SecA.</text>
</comment>
<dbReference type="GO" id="GO:0006605">
    <property type="term" value="P:protein targeting"/>
    <property type="evidence" value="ECO:0007669"/>
    <property type="project" value="UniProtKB-UniRule"/>
</dbReference>
<feature type="transmembrane region" description="Helical" evidence="9">
    <location>
        <begin position="278"/>
        <end position="304"/>
    </location>
</feature>
<dbReference type="PANTHER" id="PTHR30081">
    <property type="entry name" value="PROTEIN-EXPORT MEMBRANE PROTEIN SEC"/>
    <property type="match status" value="1"/>
</dbReference>
<evidence type="ECO:0000256" key="3">
    <source>
        <dbReference type="ARBA" id="ARBA00022475"/>
    </source>
</evidence>
<feature type="domain" description="Protein export membrane protein SecD/SecF C-terminal" evidence="11">
    <location>
        <begin position="117"/>
        <end position="306"/>
    </location>
</feature>
<evidence type="ECO:0000256" key="2">
    <source>
        <dbReference type="ARBA" id="ARBA00022448"/>
    </source>
</evidence>
<comment type="caution">
    <text evidence="12">The sequence shown here is derived from an EMBL/GenBank/DDBJ whole genome shotgun (WGS) entry which is preliminary data.</text>
</comment>
<keyword evidence="2 9" id="KW-0813">Transport</keyword>
<evidence type="ECO:0000256" key="10">
    <source>
        <dbReference type="SAM" id="MobiDB-lite"/>
    </source>
</evidence>
<evidence type="ECO:0000256" key="1">
    <source>
        <dbReference type="ARBA" id="ARBA00004651"/>
    </source>
</evidence>
<evidence type="ECO:0000313" key="13">
    <source>
        <dbReference type="Proteomes" id="UP000234545"/>
    </source>
</evidence>
<protein>
    <recommendedName>
        <fullName evidence="9">Protein-export membrane protein SecF</fullName>
    </recommendedName>
</protein>
<accession>A0A2I1I638</accession>
<dbReference type="InterPro" id="IPR048634">
    <property type="entry name" value="SecD_SecF_C"/>
</dbReference>
<dbReference type="PANTHER" id="PTHR30081:SF8">
    <property type="entry name" value="PROTEIN TRANSLOCASE SUBUNIT SECF"/>
    <property type="match status" value="1"/>
</dbReference>
<comment type="subcellular location">
    <subcellularLocation>
        <location evidence="1 9">Cell membrane</location>
        <topology evidence="1 9">Multi-pass membrane protein</topology>
    </subcellularLocation>
</comment>
<dbReference type="Proteomes" id="UP000234545">
    <property type="component" value="Unassembled WGS sequence"/>
</dbReference>
<feature type="transmembrane region" description="Helical" evidence="9">
    <location>
        <begin position="253"/>
        <end position="272"/>
    </location>
</feature>
<feature type="transmembrane region" description="Helical" evidence="9">
    <location>
        <begin position="142"/>
        <end position="161"/>
    </location>
</feature>
<feature type="region of interest" description="Disordered" evidence="10">
    <location>
        <begin position="313"/>
        <end position="362"/>
    </location>
</feature>
<dbReference type="HAMAP" id="MF_01464_B">
    <property type="entry name" value="SecF_B"/>
    <property type="match status" value="1"/>
</dbReference>
<dbReference type="RefSeq" id="WP_101627785.1">
    <property type="nucleotide sequence ID" value="NZ_JBQOSN010000003.1"/>
</dbReference>
<sequence>MMSFAQWGNALYSGDKSYPVVPKRKVFVGVAAALIGVAFVLSAAIGLNASIEFTGGAQFDVTRVSDQSEEKASDIVTGTGIVSNAKVTKVGTDSVRIQTESVDSQQAATIRDALTSAYGVDSADVQSSTIGPSWGASVTSKAAQSLVIFMLLVAILMTLYFRSWTMALAALLALVHDIAVTLGVFVITQVEVSPATVIGFLTILGYSLYDTVVVFDKVRELTKGIYDQKRFTFAEYVNLAVNQTMVRSINTSVVALLPVGSILIIGALLLGTGTLTDISLALFVGMIAGTYSSIFIASPLLVLLQERLKKTKEHTESVEKDRARHVALSKGDEGASTVKVAPVRPGQRLSNAHQPKRKKEHR</sequence>
<evidence type="ECO:0000256" key="7">
    <source>
        <dbReference type="ARBA" id="ARBA00023010"/>
    </source>
</evidence>
<organism evidence="12 13">
    <name type="scientific">Schaalia turicensis</name>
    <dbReference type="NCBI Taxonomy" id="131111"/>
    <lineage>
        <taxon>Bacteria</taxon>
        <taxon>Bacillati</taxon>
        <taxon>Actinomycetota</taxon>
        <taxon>Actinomycetes</taxon>
        <taxon>Actinomycetales</taxon>
        <taxon>Actinomycetaceae</taxon>
        <taxon>Schaalia</taxon>
    </lineage>
</organism>
<dbReference type="PRINTS" id="PR01755">
    <property type="entry name" value="SECFTRNLCASE"/>
</dbReference>
<dbReference type="GO" id="GO:0015450">
    <property type="term" value="F:protein-transporting ATPase activity"/>
    <property type="evidence" value="ECO:0007669"/>
    <property type="project" value="InterPro"/>
</dbReference>
<keyword evidence="7 9" id="KW-0811">Translocation</keyword>
<dbReference type="InterPro" id="IPR055344">
    <property type="entry name" value="SecD_SecF_C_bact"/>
</dbReference>
<dbReference type="AlphaFoldDB" id="A0A2I1I638"/>